<dbReference type="InterPro" id="IPR043472">
    <property type="entry name" value="Macro_dom-like"/>
</dbReference>
<evidence type="ECO:0000256" key="1">
    <source>
        <dbReference type="ARBA" id="ARBA00022658"/>
    </source>
</evidence>
<sequence length="1288" mass="147893">MASKYASLNDEDIRLPSNDLHLCLKYQQNPMSCHTNECKNLHLCHDYVLNSKCSKFDFNGKCSHSHSLFTMHNQFVLKKRRPVLINDEAAFDKIAQLLRSSKFKSSETVPYRVRQISIPYDNQQAGLTSAEMHKVPLESVKNTISGGDHSNLFAYNRMLLPSFPKDSSSVLCKSGSSQSTCSSLPQQRTFTDQSSLAKEKSMSLSPRISLSGDSSFSTVIMPIPTNFSTHRKVEMTSHSVDLLDERFEQPRKTTPNRFSKGIASTFLGTDEVNEKVNNSQRTVPLATRNEKTGFKYFHLHVKHNDKVPTASNPIDSTKRLTQTKYVFDKYAKEHEFAYLFGPGRYILMEQERYEIFASGYCQCRNDNEEKQISKAIDKILRSRLNEDSVFLNNDVLKLMISTNAVERILETNQMYYAIASTPLTLILDIEIIYPARNHPSRPIPAATSNILSSRTQIERDKLYSRTAERKPLYIQSTNSTIDVISGDITQIETDMIVCVTTSATLLRHVLTQAGSSIESQFLKVGNSTNDIILNGGSTKARHILFLPWYQEVQALQISKAHESLSKLVIRCLQYAHEQKLKSIAFPPIGTGKIGLDPNKVCEFMIMAANKYLQQHKLDVMFVIYSSQELKHNQQTYQIFRDYLDTLCLEVQQQKVKIPLSNDVLQPTSIGNPRSQSIQRTVKYKQIRMVSELSNIDDQRRRLEKALRELICEKTYDLCLVRRHFIDQVEILIDICLAYHVLPHVDFSKNELRLFGDHDSCTQCYANLRPESSIFKYYIYRNGKKSDEIKMNMYQSLKIDEAILVNESKILIEGENDIVFDIDLKNSQVNIKGDRRPAQLCRKELNEDSKIIRPSIWISPSLRIQTFQVTNHVINSTECVRAFQQSMPISEWFIERVDAIQNWPLYVHVATKKCQHDAFVFYGCSFSSVQSTIHYGLYSNRGEQQGTIQLTRAALDSHICNTRRSTDGKYYIFAVQDFHTNPKLKEMVLELLQDMLFNNHLIAAEHKAAVAIIKQLETAEIDEKNEQLHILLYPKQVANATFDQIAVSDLAEQMTLVDHKLFCALGSEELLLHGWMKPDRDDLAPNVALISRRFNEMRRLVITEILSQPNVNARVQCIEKWCTVADICRYLRNFNGVLQIMAAFVNSSVYRLKLTWDRISKQNKQVINKLQNLVHSDGKFKNLRDTLTKVDPPCVPYLGLYLSDLTFIEESSQDISENLINFSKMRMKTHIIHEVHRFQSTLYKIKHNPRVCAYLLDRSRLLAEDQCYILSLKLEPRTSRVGIPGLGVQ</sequence>
<dbReference type="EMBL" id="CAJOBQ010002125">
    <property type="protein sequence ID" value="CAF4540608.1"/>
    <property type="molecule type" value="Genomic_DNA"/>
</dbReference>
<feature type="compositionally biased region" description="Polar residues" evidence="3">
    <location>
        <begin position="184"/>
        <end position="198"/>
    </location>
</feature>
<name>A0A820XZJ5_9BILA</name>
<dbReference type="InterPro" id="IPR008937">
    <property type="entry name" value="Ras-like_GEF"/>
</dbReference>
<dbReference type="GO" id="GO:0005085">
    <property type="term" value="F:guanyl-nucleotide exchange factor activity"/>
    <property type="evidence" value="ECO:0007669"/>
    <property type="project" value="UniProtKB-KW"/>
</dbReference>
<feature type="domain" description="Macro" evidence="5">
    <location>
        <begin position="468"/>
        <end position="640"/>
    </location>
</feature>
<feature type="domain" description="Ras-GEF" evidence="4">
    <location>
        <begin position="1045"/>
        <end position="1276"/>
    </location>
</feature>
<dbReference type="PROSITE" id="PS51154">
    <property type="entry name" value="MACRO"/>
    <property type="match status" value="1"/>
</dbReference>
<reference evidence="6" key="1">
    <citation type="submission" date="2021-02" db="EMBL/GenBank/DDBJ databases">
        <authorList>
            <person name="Nowell W R."/>
        </authorList>
    </citation>
    <scope>NUCLEOTIDE SEQUENCE</scope>
</reference>
<comment type="caution">
    <text evidence="6">The sequence shown here is derived from an EMBL/GenBank/DDBJ whole genome shotgun (WGS) entry which is preliminary data.</text>
</comment>
<keyword evidence="1 2" id="KW-0344">Guanine-nucleotide releasing factor</keyword>
<evidence type="ECO:0000259" key="5">
    <source>
        <dbReference type="PROSITE" id="PS51154"/>
    </source>
</evidence>
<dbReference type="SUPFAM" id="SSF52949">
    <property type="entry name" value="Macro domain-like"/>
    <property type="match status" value="1"/>
</dbReference>
<dbReference type="PANTHER" id="PTHR23113">
    <property type="entry name" value="GUANINE NUCLEOTIDE EXCHANGE FACTOR"/>
    <property type="match status" value="1"/>
</dbReference>
<dbReference type="InterPro" id="IPR002589">
    <property type="entry name" value="Macro_dom"/>
</dbReference>
<dbReference type="PANTHER" id="PTHR23113:SF99">
    <property type="entry name" value="RASGEF DOMAIN-CONTAINING PROTEIN"/>
    <property type="match status" value="1"/>
</dbReference>
<dbReference type="PROSITE" id="PS00720">
    <property type="entry name" value="RASGEF"/>
    <property type="match status" value="1"/>
</dbReference>
<dbReference type="GO" id="GO:0007265">
    <property type="term" value="P:Ras protein signal transduction"/>
    <property type="evidence" value="ECO:0007669"/>
    <property type="project" value="TreeGrafter"/>
</dbReference>
<dbReference type="InterPro" id="IPR036964">
    <property type="entry name" value="RASGEF_cat_dom_sf"/>
</dbReference>
<proteinExistence type="predicted"/>
<dbReference type="Gene3D" id="1.10.840.10">
    <property type="entry name" value="Ras guanine-nucleotide exchange factors catalytic domain"/>
    <property type="match status" value="1"/>
</dbReference>
<accession>A0A820XZJ5</accession>
<dbReference type="Proteomes" id="UP000663862">
    <property type="component" value="Unassembled WGS sequence"/>
</dbReference>
<dbReference type="InterPro" id="IPR023578">
    <property type="entry name" value="Ras_GEF_dom_sf"/>
</dbReference>
<evidence type="ECO:0000256" key="2">
    <source>
        <dbReference type="PROSITE-ProRule" id="PRU00168"/>
    </source>
</evidence>
<protein>
    <submittedName>
        <fullName evidence="6">Uncharacterized protein</fullName>
    </submittedName>
</protein>
<dbReference type="SUPFAM" id="SSF48366">
    <property type="entry name" value="Ras GEF"/>
    <property type="match status" value="1"/>
</dbReference>
<dbReference type="SMART" id="SM00147">
    <property type="entry name" value="RasGEF"/>
    <property type="match status" value="1"/>
</dbReference>
<feature type="region of interest" description="Disordered" evidence="3">
    <location>
        <begin position="174"/>
        <end position="198"/>
    </location>
</feature>
<dbReference type="Gene3D" id="3.40.220.10">
    <property type="entry name" value="Leucine Aminopeptidase, subunit E, domain 1"/>
    <property type="match status" value="1"/>
</dbReference>
<feature type="compositionally biased region" description="Low complexity" evidence="3">
    <location>
        <begin position="174"/>
        <end position="183"/>
    </location>
</feature>
<dbReference type="InterPro" id="IPR001895">
    <property type="entry name" value="RASGEF_cat_dom"/>
</dbReference>
<dbReference type="PROSITE" id="PS50009">
    <property type="entry name" value="RASGEF_CAT"/>
    <property type="match status" value="1"/>
</dbReference>
<dbReference type="Pfam" id="PF01661">
    <property type="entry name" value="Macro"/>
    <property type="match status" value="1"/>
</dbReference>
<organism evidence="6 7">
    <name type="scientific">Rotaria socialis</name>
    <dbReference type="NCBI Taxonomy" id="392032"/>
    <lineage>
        <taxon>Eukaryota</taxon>
        <taxon>Metazoa</taxon>
        <taxon>Spiralia</taxon>
        <taxon>Gnathifera</taxon>
        <taxon>Rotifera</taxon>
        <taxon>Eurotatoria</taxon>
        <taxon>Bdelloidea</taxon>
        <taxon>Philodinida</taxon>
        <taxon>Philodinidae</taxon>
        <taxon>Rotaria</taxon>
    </lineage>
</organism>
<dbReference type="InterPro" id="IPR019804">
    <property type="entry name" value="Ras_G-nucl-exch_fac_CS"/>
</dbReference>
<evidence type="ECO:0000313" key="6">
    <source>
        <dbReference type="EMBL" id="CAF4540608.1"/>
    </source>
</evidence>
<dbReference type="Pfam" id="PF00617">
    <property type="entry name" value="RasGEF"/>
    <property type="match status" value="1"/>
</dbReference>
<evidence type="ECO:0000259" key="4">
    <source>
        <dbReference type="PROSITE" id="PS50009"/>
    </source>
</evidence>
<evidence type="ECO:0000313" key="7">
    <source>
        <dbReference type="Proteomes" id="UP000663862"/>
    </source>
</evidence>
<gene>
    <name evidence="6" type="ORF">TSG867_LOCUS23949</name>
</gene>
<evidence type="ECO:0000256" key="3">
    <source>
        <dbReference type="SAM" id="MobiDB-lite"/>
    </source>
</evidence>
<dbReference type="CDD" id="cd00155">
    <property type="entry name" value="RasGEF"/>
    <property type="match status" value="1"/>
</dbReference>
<dbReference type="GO" id="GO:0005886">
    <property type="term" value="C:plasma membrane"/>
    <property type="evidence" value="ECO:0007669"/>
    <property type="project" value="TreeGrafter"/>
</dbReference>